<dbReference type="Gene3D" id="3.30.2350.10">
    <property type="entry name" value="Pseudouridine synthase"/>
    <property type="match status" value="1"/>
</dbReference>
<evidence type="ECO:0000256" key="1">
    <source>
        <dbReference type="ARBA" id="ARBA00000073"/>
    </source>
</evidence>
<comment type="similarity">
    <text evidence="2 5">Belongs to the pseudouridine synthase RluA family.</text>
</comment>
<accession>A0A8J8B395</accession>
<evidence type="ECO:0000256" key="3">
    <source>
        <dbReference type="ARBA" id="ARBA00023235"/>
    </source>
</evidence>
<evidence type="ECO:0000313" key="8">
    <source>
        <dbReference type="Proteomes" id="UP000675664"/>
    </source>
</evidence>
<sequence>MEKEKFEYIIKKSDAELPVKELLKRNFGFSSRLMAKLKVHGGVERNGSPVKMYEKSLPGDRITVMLPKERSAFIPENIPISVVYEDDDLLIINKQPGYVVHPTKGHPCHTIANGVMNYMIKQDKHFKIRFINRLDMDTSGLLVVAKNSHSQDDFSKQMSENAVIKKYIAIVKGVMEEDEGTIDLPIDKEQEDQLKRAVREGGYPSVTHYKVLNRFSKGYTMVELVLETGRTHQIRVHLSHLGYPVVGDVLYGQAAVWLIERQALHAESLSFLHPVTKKRMEVTAPLPEDMLKLLEKIG</sequence>
<dbReference type="CDD" id="cd02869">
    <property type="entry name" value="PseudoU_synth_RluA_like"/>
    <property type="match status" value="1"/>
</dbReference>
<dbReference type="PROSITE" id="PS01129">
    <property type="entry name" value="PSI_RLU"/>
    <property type="match status" value="1"/>
</dbReference>
<feature type="domain" description="Pseudouridine synthase RsuA/RluA-like" evidence="6">
    <location>
        <begin position="88"/>
        <end position="240"/>
    </location>
</feature>
<dbReference type="SUPFAM" id="SSF55120">
    <property type="entry name" value="Pseudouridine synthase"/>
    <property type="match status" value="1"/>
</dbReference>
<dbReference type="GO" id="GO:0140098">
    <property type="term" value="F:catalytic activity, acting on RNA"/>
    <property type="evidence" value="ECO:0007669"/>
    <property type="project" value="UniProtKB-ARBA"/>
</dbReference>
<dbReference type="PANTHER" id="PTHR21600">
    <property type="entry name" value="MITOCHONDRIAL RNA PSEUDOURIDINE SYNTHASE"/>
    <property type="match status" value="1"/>
</dbReference>
<dbReference type="InterPro" id="IPR020103">
    <property type="entry name" value="PsdUridine_synth_cat_dom_sf"/>
</dbReference>
<dbReference type="RefSeq" id="WP_227020243.1">
    <property type="nucleotide sequence ID" value="NZ_JAGSND010000021.1"/>
</dbReference>
<evidence type="ECO:0000256" key="2">
    <source>
        <dbReference type="ARBA" id="ARBA00010876"/>
    </source>
</evidence>
<protein>
    <recommendedName>
        <fullName evidence="5">Pseudouridine synthase</fullName>
        <ecNumber evidence="5">5.4.99.-</ecNumber>
    </recommendedName>
</protein>
<comment type="catalytic activity">
    <reaction evidence="1 5">
        <text>a uridine in RNA = a pseudouridine in RNA</text>
        <dbReference type="Rhea" id="RHEA:48348"/>
        <dbReference type="Rhea" id="RHEA-COMP:12068"/>
        <dbReference type="Rhea" id="RHEA-COMP:12069"/>
        <dbReference type="ChEBI" id="CHEBI:65314"/>
        <dbReference type="ChEBI" id="CHEBI:65315"/>
    </reaction>
</comment>
<dbReference type="EC" id="5.4.99.-" evidence="5"/>
<dbReference type="GO" id="GO:0009982">
    <property type="term" value="F:pseudouridine synthase activity"/>
    <property type="evidence" value="ECO:0007669"/>
    <property type="project" value="InterPro"/>
</dbReference>
<keyword evidence="3 5" id="KW-0413">Isomerase</keyword>
<evidence type="ECO:0000256" key="5">
    <source>
        <dbReference type="RuleBase" id="RU362028"/>
    </source>
</evidence>
<dbReference type="AlphaFoldDB" id="A0A8J8B395"/>
<evidence type="ECO:0000256" key="4">
    <source>
        <dbReference type="PIRSR" id="PIRSR606225-1"/>
    </source>
</evidence>
<dbReference type="GO" id="GO:0000455">
    <property type="term" value="P:enzyme-directed rRNA pseudouridine synthesis"/>
    <property type="evidence" value="ECO:0007669"/>
    <property type="project" value="TreeGrafter"/>
</dbReference>
<keyword evidence="8" id="KW-1185">Reference proteome</keyword>
<dbReference type="Pfam" id="PF00849">
    <property type="entry name" value="PseudoU_synth_2"/>
    <property type="match status" value="1"/>
</dbReference>
<evidence type="ECO:0000259" key="6">
    <source>
        <dbReference type="Pfam" id="PF00849"/>
    </source>
</evidence>
<comment type="caution">
    <text evidence="7">The sequence shown here is derived from an EMBL/GenBank/DDBJ whole genome shotgun (WGS) entry which is preliminary data.</text>
</comment>
<feature type="active site" evidence="4">
    <location>
        <position position="135"/>
    </location>
</feature>
<dbReference type="InterPro" id="IPR006224">
    <property type="entry name" value="PsdUridine_synth_RluA-like_CS"/>
</dbReference>
<organism evidence="7 8">
    <name type="scientific">Sinanaerobacter chloroacetimidivorans</name>
    <dbReference type="NCBI Taxonomy" id="2818044"/>
    <lineage>
        <taxon>Bacteria</taxon>
        <taxon>Bacillati</taxon>
        <taxon>Bacillota</taxon>
        <taxon>Clostridia</taxon>
        <taxon>Peptostreptococcales</taxon>
        <taxon>Anaerovoracaceae</taxon>
        <taxon>Sinanaerobacter</taxon>
    </lineage>
</organism>
<dbReference type="InterPro" id="IPR050188">
    <property type="entry name" value="RluA_PseudoU_synthase"/>
</dbReference>
<evidence type="ECO:0000313" key="7">
    <source>
        <dbReference type="EMBL" id="MBR0600129.1"/>
    </source>
</evidence>
<proteinExistence type="inferred from homology"/>
<dbReference type="EMBL" id="JAGSND010000021">
    <property type="protein sequence ID" value="MBR0600129.1"/>
    <property type="molecule type" value="Genomic_DNA"/>
</dbReference>
<dbReference type="InterPro" id="IPR006225">
    <property type="entry name" value="PsdUridine_synth_RluC/D"/>
</dbReference>
<reference evidence="7" key="2">
    <citation type="submission" date="2021-04" db="EMBL/GenBank/DDBJ databases">
        <authorList>
            <person name="Liu J."/>
        </authorList>
    </citation>
    <scope>NUCLEOTIDE SEQUENCE</scope>
    <source>
        <strain evidence="7">BAD-6</strain>
    </source>
</reference>
<dbReference type="PANTHER" id="PTHR21600:SF44">
    <property type="entry name" value="RIBOSOMAL LARGE SUBUNIT PSEUDOURIDINE SYNTHASE D"/>
    <property type="match status" value="1"/>
</dbReference>
<dbReference type="InterPro" id="IPR006145">
    <property type="entry name" value="PsdUridine_synth_RsuA/RluA"/>
</dbReference>
<comment type="function">
    <text evidence="5">Responsible for synthesis of pseudouridine from uracil.</text>
</comment>
<gene>
    <name evidence="7" type="ORF">KCX82_19785</name>
</gene>
<dbReference type="NCBIfam" id="TIGR00005">
    <property type="entry name" value="rluA_subfam"/>
    <property type="match status" value="1"/>
</dbReference>
<reference evidence="7" key="1">
    <citation type="submission" date="2021-04" db="EMBL/GenBank/DDBJ databases">
        <title>Sinoanaerobacter chloroacetimidivorans sp. nov., an obligate anaerobic bacterium isolated from anaerobic sludge.</title>
        <authorList>
            <person name="Bao Y."/>
        </authorList>
    </citation>
    <scope>NUCLEOTIDE SEQUENCE</scope>
    <source>
        <strain evidence="7">BAD-6</strain>
    </source>
</reference>
<name>A0A8J8B395_9FIRM</name>
<dbReference type="GO" id="GO:0003723">
    <property type="term" value="F:RNA binding"/>
    <property type="evidence" value="ECO:0007669"/>
    <property type="project" value="InterPro"/>
</dbReference>
<dbReference type="Proteomes" id="UP000675664">
    <property type="component" value="Unassembled WGS sequence"/>
</dbReference>